<keyword evidence="2" id="KW-1185">Reference proteome</keyword>
<dbReference type="AlphaFoldDB" id="A0A5J9SL60"/>
<proteinExistence type="predicted"/>
<name>A0A5J9SL60_9POAL</name>
<reference evidence="1 2" key="1">
    <citation type="journal article" date="2019" name="Sci. Rep.">
        <title>A high-quality genome of Eragrostis curvula grass provides insights into Poaceae evolution and supports new strategies to enhance forage quality.</title>
        <authorList>
            <person name="Carballo J."/>
            <person name="Santos B.A.C.M."/>
            <person name="Zappacosta D."/>
            <person name="Garbus I."/>
            <person name="Selva J.P."/>
            <person name="Gallo C.A."/>
            <person name="Diaz A."/>
            <person name="Albertini E."/>
            <person name="Caccamo M."/>
            <person name="Echenique V."/>
        </authorList>
    </citation>
    <scope>NUCLEOTIDE SEQUENCE [LARGE SCALE GENOMIC DNA]</scope>
    <source>
        <strain evidence="2">cv. Victoria</strain>
        <tissue evidence="1">Leaf</tissue>
    </source>
</reference>
<protein>
    <submittedName>
        <fullName evidence="1">Uncharacterized protein</fullName>
    </submittedName>
</protein>
<gene>
    <name evidence="1" type="ORF">EJB05_55001</name>
</gene>
<dbReference type="Proteomes" id="UP000324897">
    <property type="component" value="Unassembled WGS sequence"/>
</dbReference>
<sequence length="96" mass="10858">MIVGYFVPCFSPHVLVNMKTTGSRKFTCCFHYSSAMVVSMQRNSRHNITFFSLTDLIYTTIRRSKFSNEVFLGEILSNSFMLPAPNQSCSNAQGTN</sequence>
<dbReference type="EMBL" id="RWGY01000694">
    <property type="protein sequence ID" value="TVT99632.1"/>
    <property type="molecule type" value="Genomic_DNA"/>
</dbReference>
<feature type="non-terminal residue" evidence="1">
    <location>
        <position position="1"/>
    </location>
</feature>
<comment type="caution">
    <text evidence="1">The sequence shown here is derived from an EMBL/GenBank/DDBJ whole genome shotgun (WGS) entry which is preliminary data.</text>
</comment>
<accession>A0A5J9SL60</accession>
<evidence type="ECO:0000313" key="1">
    <source>
        <dbReference type="EMBL" id="TVT99632.1"/>
    </source>
</evidence>
<evidence type="ECO:0000313" key="2">
    <source>
        <dbReference type="Proteomes" id="UP000324897"/>
    </source>
</evidence>
<dbReference type="Gramene" id="TVT99632">
    <property type="protein sequence ID" value="TVT99632"/>
    <property type="gene ID" value="EJB05_55001"/>
</dbReference>
<organism evidence="1 2">
    <name type="scientific">Eragrostis curvula</name>
    <name type="common">weeping love grass</name>
    <dbReference type="NCBI Taxonomy" id="38414"/>
    <lineage>
        <taxon>Eukaryota</taxon>
        <taxon>Viridiplantae</taxon>
        <taxon>Streptophyta</taxon>
        <taxon>Embryophyta</taxon>
        <taxon>Tracheophyta</taxon>
        <taxon>Spermatophyta</taxon>
        <taxon>Magnoliopsida</taxon>
        <taxon>Liliopsida</taxon>
        <taxon>Poales</taxon>
        <taxon>Poaceae</taxon>
        <taxon>PACMAD clade</taxon>
        <taxon>Chloridoideae</taxon>
        <taxon>Eragrostideae</taxon>
        <taxon>Eragrostidinae</taxon>
        <taxon>Eragrostis</taxon>
    </lineage>
</organism>